<dbReference type="AlphaFoldDB" id="A0A919DSL2"/>
<dbReference type="Proteomes" id="UP000603227">
    <property type="component" value="Unassembled WGS sequence"/>
</dbReference>
<protein>
    <submittedName>
        <fullName evidence="5">Kinase</fullName>
    </submittedName>
</protein>
<evidence type="ECO:0000256" key="2">
    <source>
        <dbReference type="ARBA" id="ARBA00022679"/>
    </source>
</evidence>
<dbReference type="InterPro" id="IPR050306">
    <property type="entry name" value="PfkB_Carbo_kinase"/>
</dbReference>
<keyword evidence="6" id="KW-1185">Reference proteome</keyword>
<dbReference type="PROSITE" id="PS00583">
    <property type="entry name" value="PFKB_KINASES_1"/>
    <property type="match status" value="1"/>
</dbReference>
<sequence length="326" mass="35486">MRIAVTGSIAIDQLMVFSGSFAQQLIEERLDQVSLSFLAESLEIRRGGVAANIAFGLGRLGAQPLLVAAAGTDFDDYRIWLKEHRVDTDWVRVSDQAHTARFICTTDRENNQIGTFYPGAMSEAREISIAEIARRTGVDHVLISPDDPGAMVRHARECRAHGITFSADPSQQLAVLERAEAQDVVRGARFLFTNAYEAELLTERTGWSKRDILDRVDTWVITQGADGVRIESARTTLVRIPAVPVRRVVEPTGAGDAFRAGFLAGHSRRLGTEQAAWLGCAMASLALGTTGTQTYPLSRRALRVALRAGYGSVATDAVTPHLGEVL</sequence>
<proteinExistence type="inferred from homology"/>
<dbReference type="Pfam" id="PF00294">
    <property type="entry name" value="PfkB"/>
    <property type="match status" value="1"/>
</dbReference>
<reference evidence="5" key="2">
    <citation type="submission" date="2020-09" db="EMBL/GenBank/DDBJ databases">
        <authorList>
            <person name="Sun Q."/>
            <person name="Zhou Y."/>
        </authorList>
    </citation>
    <scope>NUCLEOTIDE SEQUENCE</scope>
    <source>
        <strain evidence="5">CGMCC 4.7403</strain>
    </source>
</reference>
<evidence type="ECO:0000313" key="6">
    <source>
        <dbReference type="Proteomes" id="UP000603227"/>
    </source>
</evidence>
<keyword evidence="3 5" id="KW-0418">Kinase</keyword>
<dbReference type="PANTHER" id="PTHR43085">
    <property type="entry name" value="HEXOKINASE FAMILY MEMBER"/>
    <property type="match status" value="1"/>
</dbReference>
<accession>A0A919DSL2</accession>
<dbReference type="InterPro" id="IPR002173">
    <property type="entry name" value="Carboh/pur_kinase_PfkB_CS"/>
</dbReference>
<organism evidence="5 6">
    <name type="scientific">Streptomyces capitiformicae</name>
    <dbReference type="NCBI Taxonomy" id="2014920"/>
    <lineage>
        <taxon>Bacteria</taxon>
        <taxon>Bacillati</taxon>
        <taxon>Actinomycetota</taxon>
        <taxon>Actinomycetes</taxon>
        <taxon>Kitasatosporales</taxon>
        <taxon>Streptomycetaceae</taxon>
        <taxon>Streptomyces</taxon>
    </lineage>
</organism>
<name>A0A919DSL2_9ACTN</name>
<dbReference type="InterPro" id="IPR029056">
    <property type="entry name" value="Ribokinase-like"/>
</dbReference>
<comment type="caution">
    <text evidence="5">The sequence shown here is derived from an EMBL/GenBank/DDBJ whole genome shotgun (WGS) entry which is preliminary data.</text>
</comment>
<dbReference type="PANTHER" id="PTHR43085:SF46">
    <property type="entry name" value="ADENOSINE KINASE"/>
    <property type="match status" value="1"/>
</dbReference>
<dbReference type="Gene3D" id="3.40.1190.20">
    <property type="match status" value="1"/>
</dbReference>
<keyword evidence="2" id="KW-0808">Transferase</keyword>
<evidence type="ECO:0000313" key="5">
    <source>
        <dbReference type="EMBL" id="GHE73005.1"/>
    </source>
</evidence>
<dbReference type="RefSeq" id="WP_189788742.1">
    <property type="nucleotide sequence ID" value="NZ_BNAT01000095.1"/>
</dbReference>
<dbReference type="EMBL" id="BNAT01000095">
    <property type="protein sequence ID" value="GHE73005.1"/>
    <property type="molecule type" value="Genomic_DNA"/>
</dbReference>
<evidence type="ECO:0000256" key="1">
    <source>
        <dbReference type="ARBA" id="ARBA00010688"/>
    </source>
</evidence>
<dbReference type="GO" id="GO:0016301">
    <property type="term" value="F:kinase activity"/>
    <property type="evidence" value="ECO:0007669"/>
    <property type="project" value="UniProtKB-KW"/>
</dbReference>
<reference evidence="5" key="1">
    <citation type="journal article" date="2014" name="Int. J. Syst. Evol. Microbiol.">
        <title>Complete genome sequence of Corynebacterium casei LMG S-19264T (=DSM 44701T), isolated from a smear-ripened cheese.</title>
        <authorList>
            <consortium name="US DOE Joint Genome Institute (JGI-PGF)"/>
            <person name="Walter F."/>
            <person name="Albersmeier A."/>
            <person name="Kalinowski J."/>
            <person name="Ruckert C."/>
        </authorList>
    </citation>
    <scope>NUCLEOTIDE SEQUENCE</scope>
    <source>
        <strain evidence="5">CGMCC 4.7403</strain>
    </source>
</reference>
<comment type="similarity">
    <text evidence="1">Belongs to the carbohydrate kinase PfkB family.</text>
</comment>
<dbReference type="SUPFAM" id="SSF53613">
    <property type="entry name" value="Ribokinase-like"/>
    <property type="match status" value="1"/>
</dbReference>
<evidence type="ECO:0000256" key="3">
    <source>
        <dbReference type="ARBA" id="ARBA00022777"/>
    </source>
</evidence>
<dbReference type="InterPro" id="IPR011611">
    <property type="entry name" value="PfkB_dom"/>
</dbReference>
<evidence type="ECO:0000259" key="4">
    <source>
        <dbReference type="Pfam" id="PF00294"/>
    </source>
</evidence>
<gene>
    <name evidence="5" type="ORF">GCM10017771_96820</name>
</gene>
<feature type="domain" description="Carbohydrate kinase PfkB" evidence="4">
    <location>
        <begin position="25"/>
        <end position="294"/>
    </location>
</feature>
<dbReference type="CDD" id="cd01942">
    <property type="entry name" value="ribokinase_group_A"/>
    <property type="match status" value="1"/>
</dbReference>